<reference evidence="1 2" key="1">
    <citation type="journal article" date="2013" name="Mar. Genomics">
        <title>Expression of sulfatases in Rhodopirellula baltica and the diversity of sulfatases in the genus Rhodopirellula.</title>
        <authorList>
            <person name="Wegner C.E."/>
            <person name="Richter-Heitmann T."/>
            <person name="Klindworth A."/>
            <person name="Klockow C."/>
            <person name="Richter M."/>
            <person name="Achstetter T."/>
            <person name="Glockner F.O."/>
            <person name="Harder J."/>
        </authorList>
    </citation>
    <scope>NUCLEOTIDE SEQUENCE [LARGE SCALE GENOMIC DNA]</scope>
    <source>
        <strain evidence="1 2">SH398</strain>
    </source>
</reference>
<proteinExistence type="predicted"/>
<dbReference type="PATRIC" id="fig|1263868.3.peg.1099"/>
<sequence>MQQVILAALAFLMRRLPLPIDAKNFSCTVIWLRSRKFRSKMEKEKFLCDFSSVESLARASSVFHRSSRNEG</sequence>
<evidence type="ECO:0000313" key="1">
    <source>
        <dbReference type="EMBL" id="EMI28409.1"/>
    </source>
</evidence>
<dbReference type="STRING" id="1263868.RESH_01019"/>
<organism evidence="1 2">
    <name type="scientific">Rhodopirellula europaea SH398</name>
    <dbReference type="NCBI Taxonomy" id="1263868"/>
    <lineage>
        <taxon>Bacteria</taxon>
        <taxon>Pseudomonadati</taxon>
        <taxon>Planctomycetota</taxon>
        <taxon>Planctomycetia</taxon>
        <taxon>Pirellulales</taxon>
        <taxon>Pirellulaceae</taxon>
        <taxon>Rhodopirellula</taxon>
    </lineage>
</organism>
<dbReference type="Proteomes" id="UP000011996">
    <property type="component" value="Unassembled WGS sequence"/>
</dbReference>
<protein>
    <submittedName>
        <fullName evidence="1">Uncharacterized protein</fullName>
    </submittedName>
</protein>
<dbReference type="AlphaFoldDB" id="M5SQ88"/>
<dbReference type="EMBL" id="ANOF01000038">
    <property type="protein sequence ID" value="EMI28409.1"/>
    <property type="molecule type" value="Genomic_DNA"/>
</dbReference>
<gene>
    <name evidence="1" type="ORF">RESH_01019</name>
</gene>
<accession>M5SQ88</accession>
<evidence type="ECO:0000313" key="2">
    <source>
        <dbReference type="Proteomes" id="UP000011996"/>
    </source>
</evidence>
<name>M5SQ88_9BACT</name>
<comment type="caution">
    <text evidence="1">The sequence shown here is derived from an EMBL/GenBank/DDBJ whole genome shotgun (WGS) entry which is preliminary data.</text>
</comment>